<name>A0A0E9M1G7_9BACT</name>
<keyword evidence="3" id="KW-1185">Reference proteome</keyword>
<gene>
    <name evidence="2" type="ORF">JCM15548_13320</name>
</gene>
<reference evidence="2 3" key="1">
    <citation type="journal article" date="2015" name="Microbes Environ.">
        <title>Distribution and evolution of nitrogen fixation genes in the phylum bacteroidetes.</title>
        <authorList>
            <person name="Inoue J."/>
            <person name="Oshima K."/>
            <person name="Suda W."/>
            <person name="Sakamoto M."/>
            <person name="Iino T."/>
            <person name="Noda S."/>
            <person name="Hongoh Y."/>
            <person name="Hattori M."/>
            <person name="Ohkuma M."/>
        </authorList>
    </citation>
    <scope>NUCLEOTIDE SEQUENCE [LARGE SCALE GENOMIC DNA]</scope>
    <source>
        <strain evidence="2">JCM 15548</strain>
    </source>
</reference>
<dbReference type="RefSeq" id="WP_227625834.1">
    <property type="nucleotide sequence ID" value="NZ_BAZW01000035.1"/>
</dbReference>
<keyword evidence="1" id="KW-0812">Transmembrane</keyword>
<dbReference type="AlphaFoldDB" id="A0A0E9M1G7"/>
<proteinExistence type="predicted"/>
<sequence>MDKLVGILKWVLLLGYFPVMLAFVSVSHQSVVCSDVNVIVSDSAQARFVSAEDVRKSILDAYPDLLGGPVAQINFDEMEAFVNEHSAIRSTQVYNSGSGVLNVKVAQHEPL</sequence>
<dbReference type="STRING" id="1236989.JCM15548_13320"/>
<evidence type="ECO:0000313" key="2">
    <source>
        <dbReference type="EMBL" id="GAO30990.1"/>
    </source>
</evidence>
<evidence type="ECO:0000313" key="3">
    <source>
        <dbReference type="Proteomes" id="UP000032900"/>
    </source>
</evidence>
<evidence type="ECO:0000256" key="1">
    <source>
        <dbReference type="SAM" id="Phobius"/>
    </source>
</evidence>
<keyword evidence="1" id="KW-1133">Transmembrane helix</keyword>
<comment type="caution">
    <text evidence="2">The sequence shown here is derived from an EMBL/GenBank/DDBJ whole genome shotgun (WGS) entry which is preliminary data.</text>
</comment>
<dbReference type="Proteomes" id="UP000032900">
    <property type="component" value="Unassembled WGS sequence"/>
</dbReference>
<feature type="transmembrane region" description="Helical" evidence="1">
    <location>
        <begin position="7"/>
        <end position="26"/>
    </location>
</feature>
<dbReference type="EMBL" id="BAZW01000035">
    <property type="protein sequence ID" value="GAO30990.1"/>
    <property type="molecule type" value="Genomic_DNA"/>
</dbReference>
<organism evidence="2 3">
    <name type="scientific">Geofilum rubicundum JCM 15548</name>
    <dbReference type="NCBI Taxonomy" id="1236989"/>
    <lineage>
        <taxon>Bacteria</taxon>
        <taxon>Pseudomonadati</taxon>
        <taxon>Bacteroidota</taxon>
        <taxon>Bacteroidia</taxon>
        <taxon>Marinilabiliales</taxon>
        <taxon>Marinilabiliaceae</taxon>
        <taxon>Geofilum</taxon>
    </lineage>
</organism>
<keyword evidence="1" id="KW-0472">Membrane</keyword>
<protein>
    <submittedName>
        <fullName evidence="2">Uncharacterized protein</fullName>
    </submittedName>
</protein>
<accession>A0A0E9M1G7</accession>